<feature type="compositionally biased region" description="Basic and acidic residues" evidence="1">
    <location>
        <begin position="530"/>
        <end position="540"/>
    </location>
</feature>
<feature type="compositionally biased region" description="Basic and acidic residues" evidence="1">
    <location>
        <begin position="742"/>
        <end position="755"/>
    </location>
</feature>
<feature type="region of interest" description="Disordered" evidence="1">
    <location>
        <begin position="3915"/>
        <end position="3984"/>
    </location>
</feature>
<feature type="compositionally biased region" description="Low complexity" evidence="1">
    <location>
        <begin position="924"/>
        <end position="934"/>
    </location>
</feature>
<feature type="compositionally biased region" description="Low complexity" evidence="1">
    <location>
        <begin position="3087"/>
        <end position="3103"/>
    </location>
</feature>
<evidence type="ECO:0000313" key="3">
    <source>
        <dbReference type="WBParaSite" id="PSAMB.scaffold421size51898.g5689.t3"/>
    </source>
</evidence>
<feature type="compositionally biased region" description="Basic and acidic residues" evidence="1">
    <location>
        <begin position="1804"/>
        <end position="1839"/>
    </location>
</feature>
<proteinExistence type="predicted"/>
<feature type="compositionally biased region" description="Basic and acidic residues" evidence="1">
    <location>
        <begin position="1456"/>
        <end position="1473"/>
    </location>
</feature>
<feature type="compositionally biased region" description="Basic and acidic residues" evidence="1">
    <location>
        <begin position="1764"/>
        <end position="1777"/>
    </location>
</feature>
<dbReference type="GO" id="GO:0005741">
    <property type="term" value="C:mitochondrial outer membrane"/>
    <property type="evidence" value="ECO:0007669"/>
    <property type="project" value="InterPro"/>
</dbReference>
<organism evidence="2 3">
    <name type="scientific">Plectus sambesii</name>
    <dbReference type="NCBI Taxonomy" id="2011161"/>
    <lineage>
        <taxon>Eukaryota</taxon>
        <taxon>Metazoa</taxon>
        <taxon>Ecdysozoa</taxon>
        <taxon>Nematoda</taxon>
        <taxon>Chromadorea</taxon>
        <taxon>Plectida</taxon>
        <taxon>Plectina</taxon>
        <taxon>Plectoidea</taxon>
        <taxon>Plectidae</taxon>
        <taxon>Plectus</taxon>
    </lineage>
</organism>
<feature type="compositionally biased region" description="Polar residues" evidence="1">
    <location>
        <begin position="2554"/>
        <end position="2566"/>
    </location>
</feature>
<feature type="compositionally biased region" description="Basic and acidic residues" evidence="1">
    <location>
        <begin position="1647"/>
        <end position="1662"/>
    </location>
</feature>
<name>A0A914WLL7_9BILA</name>
<feature type="region of interest" description="Disordered" evidence="1">
    <location>
        <begin position="2231"/>
        <end position="2725"/>
    </location>
</feature>
<feature type="compositionally biased region" description="Basic and acidic residues" evidence="1">
    <location>
        <begin position="789"/>
        <end position="801"/>
    </location>
</feature>
<sequence>MGRMDVFYQMRFVDREEEIERDVVDIGVEQSSTVRSQLSDLESHDDSVLSTSSHIPMYSYTREIILEKHPPPGQSPPLRESPVPSDVEQGDSQPPSPIERRVSDGVGTRLELGPGKIPVGLSPTEEISLAEVPSDEERAEEESHTEEAEEEEEEEEITSVRDRIAKYEQIGATGVVAAGVAAAASAAGTATAAAGTAVVGGTALAAGAVVGGAAAAGAAAYAVYQKYAVGSAEERAEHEEDVAQRHEPQPTVHTDVEEEHEGTFEKRWGASRVDAHHEETEYDDSKHFEEPMEYDSATTTHVEEDVQAPTITIEEPSKTSADNVSMGESFDDVETSETRIHETAEGDQSLLPVEIIVTPGTPMPDGERDEFLAEGVVPDTDDQLAQEEAEKTAEQSMPQPSWEREEEEEESPTTERIPSPDESDSDRMERSERHSDSESTDLPMKSDQIEDYTETQPVPSDAMFSTIETVETVTHSSYTYTDERKHVPEDAMAHDMQTDRPEPDLSAYSPTEEFEQARVVEEARDETEEREQAEGSESERSVTPPTPAARTTHIPSSPKEEEITPVTGLGQQSLPTDDETVHSPEFESHTAPIAPETASTASLPRTPPASQSPLSGSEPGSPSFGDKLKGFAKKAGMVAGGAVVAPVALAAMGASAAYDAIQKRRHEGEESPTEAQAPVDYRAFSEERAPEESDRFETEAHHVTTTHSEFERDEDEHIPSDMHFKRHSQEHVDIVETAVSPEPEHREHVIHGRDLDYEEQENIPPEVSYHQQREAEEEEEVEPEEDVEFVTRSRELDHFEVEQAPSDVPYPEGQYEKESEASSPGPSDSAVEAARQHVEAESLSEGESEVEAHRLERTEEIGHEEIETAPHIVPYPRSSITESDTGHEDEQREHDFDAESSKIDLLPSATERRTIEEVEEVEIITRQSGEGSPIEESREEHEEPDEDISITVTTEEVPTRTAEFEADIESESYAMPPHDEHESVDVIITEASEQGSSPTKEEADYEVSSDEEPTPASEALAKDSEIEEVPLESSPIHPPYPGAYTGEKSDEEHEEHDTGVSSFEQQQKVDDQPESGFELEEARISQELERRAEREFELLEQEHRVQTGQAGYFAQMKSAEDVDIPKPEHHRDLAGEDNETYQESDEEGEKSHFGDKLKGFAKKAGMVVGGVIVAPVALAAMGAGAAIDAIQKRRHEGDEDEESPTEELSEFDRAAAEMRPSERAVPDLAEDREEQIERLEHYQRESFDEQPEPAESLTRRYDLEESELEARPADVSYPDTEQVRSPVVSEPAEEAAHEQHIESPRRTSFKTETEDYEEEQIEPAEQLRRLSEIREVELESQPADVPYPYTSEQYGEESDSASERQSHFESEEPAPEPHPRRIVMAEPIVDEPTADVLSIASEEQEESAEPLAKSYELETVELETRPHDIPYPATASSPTASEKEQNLEGEETIQSHARDDEYERAQLAERIEDVSYTDNTDTSSTSYIEQSIRSPVESEHEEMEPSELLTRRVEVETSELETRPHDIPYPAGIEEKTVARDYESEEEGYPAPEDLKRRSEVDQVELESAAASVPYPEFERPSSEADEAAASPSEIQEVDRLDEERYQLRQERDDEEEQYVAIPSPPASPLQRSISGVSEVEIVGVRRSPESPLEQHIHLQRDEEGEDDSENAPYPAGTATLSTGEEVLESPDLQTPRSDDSSEFGAKLKGFAKKAGMVAGGIALAPVALVAVGASAAYDAVQRQRHGSGDEQHPQPSSVTYVEITERERRPAVEDRPPPSYDTLGEHGRPPPYEGGDEEEADEERAAESAHDVQERPQSEARPDDEAEHATDIETERRRSTASIQSRESIPEPDQRADWSSKHDDISEEEESAPHEILPRATDLEEEALQARPQPTAYPDFEREHPVEEEALSDEQAEIELESPATTESKYIVDEALHAAQHSPGEQLPGQLALPVEEVSELATYDTSLEEVRRQAETYDQSSTFSDQDIDDRESTHDAHLLVESAVSTEQPRPYDDSREFHDFDSTKSNYDVEEQFEQPEATVTHDLEHVDEYNVRTEQEPVDVQHWSEQEMYVATQHIESPLEEEISPEIGTEMEKAADTLPLAIESPEYMPTQSEFQGEAVRDTKAEMIRRRSELSELPLEREFDSEELAATPSSTEEVEEIEERAEHRHLSSPEGEEEDDEDLSPTSKGLSFTERLKKTAKSVGKGAAMVAVAPAALVAAGAVAAYSKYKEHSGASPDYEEVDTEEGMEEQTTYQRGYSQLPADEFDEGEQQRREERSEIEIDEITSESDATRGSNASDQLKRLSSHEIALEPEVDYESDLKEKLQQLADTQRPPMDEQYEEEDRRQSAEEDIAPSIASETIMTTQEEDDSAQHYSEAQEEKDQRSPQSLAEEEIPRYVDNVIGNVLESSFTEREHEQPEFIEEEERDDDVETLAPSGKSDGASSTTFFTATDGQGLRSTDDYDTCVTSQEDTFESVTPAHSQDSEYTTASAGDFMSPASRLSQLSSVEAELSEGEGTIVADHSETEQELDKLFGMDPMRYMRTHKASGSVDSQEMTPTGTPTREAAAHAAAAEATAQRTLYESPVQSDRLFTSQQDYDEETRGEQFYDRPPQDVGTEELEVVPEVSESSKAPTPDKGRSPSEEGLPELAHDTAPTFEIEHVEETAEDEWKEGADDELNFGGRGRSGERLKTTASGVLLNPDADPDRPISPIPPGMIEEQDGSILVSSVDKFRGMSVESESSPTPPVPFESEERPMRFEADFEVSPETETRSTEPLAESELTPSSAEIEIGRQDSIQELPEDEPASGADTLMASEITVVPGEQDESHADSPDHIADIGARVISPYEAVSSREMLERSSEFISDTDDGDLHVAVSSSTEAESDEQHIAMPPAVGYQQRQDREDTTAEHVESHIEREEHSALMPQVEEYPVERHTTTTTITETTIVDERNVHLPPDVHPDVQSEEEQEEIEESYEEIGGSEESRAKSMAKKIALGTAAAVGAVVVGPAVLAAYGASAAGTAIAGAASGSSLGAAAAAMSGAAAAAYYKYTGGEEKDKLETETDGSEDIHDKAMEVEDKSYIRQLSDVSQSSDSQAPSSQPDTVRYVGEEDRADQEDLIRQSQESLTARSVESLAASSSEHELQHSASTESMGKHSHKSPKKSDSSDSLDRASIKSGGSGKRYSTSRRSSTSSRKSSHDEPQTFTERLTPELKVTWSPSEKKSPPTSEQHSPSRDDLSLAKDSLEAHADAQSQIERSPQSPENKLDFAESSLQLDEQAELEEGQKSPSDFDATYPEELVPEELPMESELETVEEEPEAEETESQHGSGSGSSSTGAVGGAFGETIALIAQYKKSAKAISSDNVSESSLQEFERIEHDILAKGESSLSSSEMELFLASGRRRPSDGSTNSLAEFERLEMEVTEGGTQLSPGQSSEHMLGVGGNGNGADVMILSDIREESEAEDMSTRDDDEEAEDLHLSSYVLGADLTSSEFQSIPVSSRDVEEERMPTPTGSPGADDRSDYYRSTKVVSVEVDDSGIETAPVRQEALSGATVSEQRADASDADSIDSFEHVEASHAQPGDDQRPSAKELDVAGADLLQTSTDSLDIAQSDRMQTELTVPHGADDRDSLEGDVAGAVAQPDHDRDSLQDYEVVERPIVDTERSTVELVEEPFTHDSLEDVREQHAQSAAAAALQLSATSDMTDKDSVLEGGASSQEMAASSQDTHGMLSCDTTGTYQEYGRGDDHDRDSLTGDIEEVLHSGGRQPHRGAEAQTPVAEMPPSTFPGHTGLYESGSQSRLEQVSYPCTLTTYETSQIADDGTVEVITRSVTTRVTDPVMSHVHFTGTESEERVRQYIENIHGSGGDLDEFESVDNQGNVTKTVVRRLTGQQQTGQPVQSLSMTQSTTAQSVTVVKHPDGAQPYHHSQAFSHSSDDISPGDVMSSSSASGGGEPTFARQAGPTGGHLSAIESESPTGSTDSLERRAP</sequence>
<feature type="compositionally biased region" description="Basic and acidic residues" evidence="1">
    <location>
        <begin position="425"/>
        <end position="437"/>
    </location>
</feature>
<feature type="compositionally biased region" description="Basic and acidic residues" evidence="1">
    <location>
        <begin position="1597"/>
        <end position="1612"/>
    </location>
</feature>
<feature type="compositionally biased region" description="Basic and acidic residues" evidence="1">
    <location>
        <begin position="1047"/>
        <end position="1058"/>
    </location>
</feature>
<feature type="compositionally biased region" description="Polar residues" evidence="1">
    <location>
        <begin position="466"/>
        <end position="480"/>
    </location>
</feature>
<accession>A0A914WLL7</accession>
<feature type="compositionally biased region" description="Basic and acidic residues" evidence="1">
    <location>
        <begin position="3108"/>
        <end position="3120"/>
    </location>
</feature>
<feature type="compositionally biased region" description="Polar residues" evidence="1">
    <location>
        <begin position="2582"/>
        <end position="2600"/>
    </location>
</feature>
<feature type="compositionally biased region" description="Polar residues" evidence="1">
    <location>
        <begin position="3251"/>
        <end position="3263"/>
    </location>
</feature>
<feature type="compositionally biased region" description="Basic and acidic residues" evidence="1">
    <location>
        <begin position="3053"/>
        <end position="3082"/>
    </location>
</feature>
<feature type="compositionally biased region" description="Polar residues" evidence="1">
    <location>
        <begin position="3968"/>
        <end position="3977"/>
    </location>
</feature>
<keyword evidence="2" id="KW-1185">Reference proteome</keyword>
<feature type="compositionally biased region" description="Basic and acidic residues" evidence="1">
    <location>
        <begin position="1849"/>
        <end position="1865"/>
    </location>
</feature>
<feature type="compositionally biased region" description="Polar residues" evidence="1">
    <location>
        <begin position="2446"/>
        <end position="2457"/>
    </location>
</feature>
<feature type="compositionally biased region" description="Acidic residues" evidence="1">
    <location>
        <begin position="775"/>
        <end position="788"/>
    </location>
</feature>
<feature type="compositionally biased region" description="Basic and acidic residues" evidence="1">
    <location>
        <begin position="2013"/>
        <end position="2025"/>
    </location>
</feature>
<dbReference type="PANTHER" id="PTHR16451:SF7">
    <property type="entry name" value="MAB-21-LIKE HHH_H2TH-LIKE DOMAIN-CONTAINING PROTEIN"/>
    <property type="match status" value="1"/>
</dbReference>
<feature type="region of interest" description="Disordered" evidence="1">
    <location>
        <begin position="2879"/>
        <end position="2990"/>
    </location>
</feature>
<feature type="compositionally biased region" description="Basic and acidic residues" evidence="1">
    <location>
        <begin position="1210"/>
        <end position="1225"/>
    </location>
</feature>
<feature type="compositionally biased region" description="Basic and acidic residues" evidence="1">
    <location>
        <begin position="1124"/>
        <end position="1134"/>
    </location>
</feature>
<feature type="compositionally biased region" description="Basic and acidic residues" evidence="1">
    <location>
        <begin position="481"/>
        <end position="503"/>
    </location>
</feature>
<feature type="region of interest" description="Disordered" evidence="1">
    <location>
        <begin position="3420"/>
        <end position="3445"/>
    </location>
</feature>
<feature type="compositionally biased region" description="Basic and acidic residues" evidence="1">
    <location>
        <begin position="884"/>
        <end position="902"/>
    </location>
</feature>
<evidence type="ECO:0000313" key="2">
    <source>
        <dbReference type="Proteomes" id="UP000887566"/>
    </source>
</evidence>
<feature type="compositionally biased region" description="Low complexity" evidence="1">
    <location>
        <begin position="3129"/>
        <end position="3139"/>
    </location>
</feature>
<feature type="region of interest" description="Disordered" evidence="1">
    <location>
        <begin position="3696"/>
        <end position="3795"/>
    </location>
</feature>
<feature type="region of interest" description="Disordered" evidence="1">
    <location>
        <begin position="738"/>
        <end position="1086"/>
    </location>
</feature>
<feature type="compositionally biased region" description="Acidic residues" evidence="1">
    <location>
        <begin position="147"/>
        <end position="157"/>
    </location>
</feature>
<feature type="region of interest" description="Disordered" evidence="1">
    <location>
        <begin position="1425"/>
        <end position="1704"/>
    </location>
</feature>
<feature type="compositionally biased region" description="Basic and acidic residues" evidence="1">
    <location>
        <begin position="2901"/>
        <end position="2922"/>
    </location>
</feature>
<feature type="compositionally biased region" description="Acidic residues" evidence="1">
    <location>
        <begin position="1909"/>
        <end position="1921"/>
    </location>
</feature>
<feature type="compositionally biased region" description="Acidic residues" evidence="1">
    <location>
        <begin position="2424"/>
        <end position="2436"/>
    </location>
</feature>
<dbReference type="GO" id="GO:0090141">
    <property type="term" value="P:positive regulation of mitochondrial fission"/>
    <property type="evidence" value="ECO:0007669"/>
    <property type="project" value="TreeGrafter"/>
</dbReference>
<feature type="compositionally biased region" description="Acidic residues" evidence="1">
    <location>
        <begin position="2669"/>
        <end position="2682"/>
    </location>
</feature>
<feature type="compositionally biased region" description="Basic and acidic residues" evidence="1">
    <location>
        <begin position="261"/>
        <end position="290"/>
    </location>
</feature>
<feature type="region of interest" description="Disordered" evidence="1">
    <location>
        <begin position="1967"/>
        <end position="2025"/>
    </location>
</feature>
<dbReference type="Proteomes" id="UP000887566">
    <property type="component" value="Unplaced"/>
</dbReference>
<feature type="compositionally biased region" description="Basic and acidic residues" evidence="1">
    <location>
        <begin position="1294"/>
        <end position="1313"/>
    </location>
</feature>
<feature type="compositionally biased region" description="Basic and acidic residues" evidence="1">
    <location>
        <begin position="2274"/>
        <end position="2284"/>
    </location>
</feature>
<feature type="compositionally biased region" description="Polar residues" evidence="1">
    <location>
        <begin position="3712"/>
        <end position="3736"/>
    </location>
</feature>
<feature type="region of interest" description="Disordered" evidence="1">
    <location>
        <begin position="1192"/>
        <end position="1393"/>
    </location>
</feature>
<feature type="region of interest" description="Disordered" evidence="1">
    <location>
        <begin position="2136"/>
        <end position="2197"/>
    </location>
</feature>
<feature type="region of interest" description="Disordered" evidence="1">
    <location>
        <begin position="3489"/>
        <end position="3655"/>
    </location>
</feature>
<dbReference type="PANTHER" id="PTHR16451">
    <property type="entry name" value="MITOCHONDRIAL DYNAMICS PROTEINS 49/51 FAMILY MEMBER"/>
    <property type="match status" value="1"/>
</dbReference>
<feature type="compositionally biased region" description="Basic and acidic residues" evidence="1">
    <location>
        <begin position="2948"/>
        <end position="2963"/>
    </location>
</feature>
<feature type="region of interest" description="Disordered" evidence="1">
    <location>
        <begin position="3053"/>
        <end position="3339"/>
    </location>
</feature>
<feature type="compositionally biased region" description="Basic and acidic residues" evidence="1">
    <location>
        <begin position="3568"/>
        <end position="3591"/>
    </location>
</feature>
<feature type="region of interest" description="Disordered" evidence="1">
    <location>
        <begin position="235"/>
        <end position="296"/>
    </location>
</feature>
<feature type="region of interest" description="Disordered" evidence="1">
    <location>
        <begin position="686"/>
        <end position="714"/>
    </location>
</feature>
<protein>
    <submittedName>
        <fullName evidence="3">Uncharacterized protein</fullName>
    </submittedName>
</protein>
<feature type="compositionally biased region" description="Basic and acidic residues" evidence="1">
    <location>
        <begin position="2526"/>
        <end position="2538"/>
    </location>
</feature>
<feature type="compositionally biased region" description="Basic and acidic residues" evidence="1">
    <location>
        <begin position="2605"/>
        <end position="2616"/>
    </location>
</feature>
<feature type="compositionally biased region" description="Polar residues" evidence="1">
    <location>
        <begin position="3424"/>
        <end position="3435"/>
    </location>
</feature>
<feature type="compositionally biased region" description="Basic and acidic residues" evidence="1">
    <location>
        <begin position="3232"/>
        <end position="3249"/>
    </location>
</feature>
<feature type="compositionally biased region" description="Polar residues" evidence="1">
    <location>
        <begin position="2470"/>
        <end position="2495"/>
    </location>
</feature>
<feature type="compositionally biased region" description="Basic and acidic residues" evidence="1">
    <location>
        <begin position="1235"/>
        <end position="1247"/>
    </location>
</feature>
<feature type="compositionally biased region" description="Acidic residues" evidence="1">
    <location>
        <begin position="1135"/>
        <end position="1148"/>
    </location>
</feature>
<dbReference type="InterPro" id="IPR045909">
    <property type="entry name" value="MID49/MID51"/>
</dbReference>
<dbReference type="GO" id="GO:0007005">
    <property type="term" value="P:mitochondrion organization"/>
    <property type="evidence" value="ECO:0007669"/>
    <property type="project" value="InterPro"/>
</dbReference>
<feature type="compositionally biased region" description="Basic and acidic residues" evidence="1">
    <location>
        <begin position="3162"/>
        <end position="3174"/>
    </location>
</feature>
<feature type="compositionally biased region" description="Basic and acidic residues" evidence="1">
    <location>
        <begin position="2304"/>
        <end position="2314"/>
    </location>
</feature>
<feature type="compositionally biased region" description="Acidic residues" evidence="1">
    <location>
        <begin position="2242"/>
        <end position="2253"/>
    </location>
</feature>
<feature type="compositionally biased region" description="Basic and acidic residues" evidence="1">
    <location>
        <begin position="850"/>
        <end position="868"/>
    </location>
</feature>
<feature type="compositionally biased region" description="Polar residues" evidence="1">
    <location>
        <begin position="1978"/>
        <end position="1987"/>
    </location>
</feature>
<feature type="compositionally biased region" description="Low complexity" evidence="1">
    <location>
        <begin position="3325"/>
        <end position="3336"/>
    </location>
</feature>
<feature type="compositionally biased region" description="Acidic residues" evidence="1">
    <location>
        <begin position="2178"/>
        <end position="2187"/>
    </location>
</feature>
<feature type="compositionally biased region" description="Low complexity" evidence="1">
    <location>
        <begin position="1476"/>
        <end position="1487"/>
    </location>
</feature>
<feature type="compositionally biased region" description="Basic and acidic residues" evidence="1">
    <location>
        <begin position="3640"/>
        <end position="3655"/>
    </location>
</feature>
<feature type="region of interest" description="Disordered" evidence="1">
    <location>
        <begin position="1124"/>
        <end position="1153"/>
    </location>
</feature>
<feature type="region of interest" description="Disordered" evidence="1">
    <location>
        <begin position="2738"/>
        <end position="2817"/>
    </location>
</feature>
<feature type="compositionally biased region" description="Basic and acidic residues" evidence="1">
    <location>
        <begin position="1361"/>
        <end position="1379"/>
    </location>
</feature>
<feature type="compositionally biased region" description="Basic and acidic residues" evidence="1">
    <location>
        <begin position="235"/>
        <end position="248"/>
    </location>
</feature>
<feature type="compositionally biased region" description="Basic and acidic residues" evidence="1">
    <location>
        <begin position="1257"/>
        <end position="1272"/>
    </location>
</feature>
<evidence type="ECO:0000256" key="1">
    <source>
        <dbReference type="SAM" id="MobiDB-lite"/>
    </source>
</evidence>
<feature type="compositionally biased region" description="Low complexity" evidence="1">
    <location>
        <begin position="2572"/>
        <end position="2581"/>
    </location>
</feature>
<feature type="compositionally biased region" description="Basic and acidic residues" evidence="1">
    <location>
        <begin position="2136"/>
        <end position="2146"/>
    </location>
</feature>
<feature type="compositionally biased region" description="Acidic residues" evidence="1">
    <location>
        <begin position="1198"/>
        <end position="1209"/>
    </location>
</feature>
<feature type="compositionally biased region" description="Low complexity" evidence="1">
    <location>
        <begin position="3182"/>
        <end position="3195"/>
    </location>
</feature>
<feature type="compositionally biased region" description="Basic and acidic residues" evidence="1">
    <location>
        <begin position="579"/>
        <end position="588"/>
    </location>
</feature>
<feature type="compositionally biased region" description="Acidic residues" evidence="1">
    <location>
        <begin position="3299"/>
        <end position="3322"/>
    </location>
</feature>
<feature type="compositionally biased region" description="Acidic residues" evidence="1">
    <location>
        <begin position="2964"/>
        <end position="2981"/>
    </location>
</feature>
<feature type="region of interest" description="Disordered" evidence="1">
    <location>
        <begin position="67"/>
        <end position="158"/>
    </location>
</feature>
<feature type="compositionally biased region" description="Basic and acidic residues" evidence="1">
    <location>
        <begin position="1325"/>
        <end position="1337"/>
    </location>
</feature>
<reference evidence="3" key="1">
    <citation type="submission" date="2022-11" db="UniProtKB">
        <authorList>
            <consortium name="WormBaseParasite"/>
        </authorList>
    </citation>
    <scope>IDENTIFICATION</scope>
</reference>
<feature type="compositionally biased region" description="Basic and acidic residues" evidence="1">
    <location>
        <begin position="686"/>
        <end position="702"/>
    </location>
</feature>
<feature type="compositionally biased region" description="Acidic residues" evidence="1">
    <location>
        <begin position="1003"/>
        <end position="1013"/>
    </location>
</feature>
<feature type="region of interest" description="Disordered" evidence="1">
    <location>
        <begin position="315"/>
        <end position="628"/>
    </location>
</feature>
<feature type="compositionally biased region" description="Basic and acidic residues" evidence="1">
    <location>
        <begin position="1509"/>
        <end position="1526"/>
    </location>
</feature>
<feature type="compositionally biased region" description="Basic and acidic residues" evidence="1">
    <location>
        <begin position="2755"/>
        <end position="2764"/>
    </location>
</feature>
<feature type="compositionally biased region" description="Basic and acidic residues" evidence="1">
    <location>
        <begin position="1533"/>
        <end position="1542"/>
    </location>
</feature>
<feature type="compositionally biased region" description="Low complexity" evidence="1">
    <location>
        <begin position="611"/>
        <end position="625"/>
    </location>
</feature>
<feature type="compositionally biased region" description="Basic and acidic residues" evidence="1">
    <location>
        <begin position="3740"/>
        <end position="3750"/>
    </location>
</feature>
<dbReference type="WBParaSite" id="PSAMB.scaffold421size51898.g5689.t3">
    <property type="protein sequence ID" value="PSAMB.scaffold421size51898.g5689.t3"/>
    <property type="gene ID" value="PSAMB.scaffold421size51898.g5689"/>
</dbReference>
<feature type="region of interest" description="Disordered" evidence="1">
    <location>
        <begin position="1741"/>
        <end position="1925"/>
    </location>
</feature>